<feature type="domain" description="PhnB-like" evidence="1">
    <location>
        <begin position="4"/>
        <end position="131"/>
    </location>
</feature>
<dbReference type="Pfam" id="PF06983">
    <property type="entry name" value="3-dmu-9_3-mt"/>
    <property type="match status" value="1"/>
</dbReference>
<protein>
    <submittedName>
        <fullName evidence="2">VOC family protein</fullName>
    </submittedName>
</protein>
<sequence length="136" mass="15484">MKNQITPYLTFDGNAREALEFYKDAFDAELLEVGTYGEADFSTPPESDDKIMHARIKKDDLLIMVSDTFPGHSIDVGNNISLALELENEEEIQRIYDELSQKGSILMELQDTFWGAKYAKVKDAYGVIWDLNHTKS</sequence>
<dbReference type="InterPro" id="IPR029068">
    <property type="entry name" value="Glyas_Bleomycin-R_OHBP_Dase"/>
</dbReference>
<dbReference type="RefSeq" id="WP_126865620.1">
    <property type="nucleotide sequence ID" value="NZ_JAUSTX010000008.1"/>
</dbReference>
<evidence type="ECO:0000313" key="3">
    <source>
        <dbReference type="Proteomes" id="UP000267430"/>
    </source>
</evidence>
<dbReference type="OrthoDB" id="9795306at2"/>
<dbReference type="PANTHER" id="PTHR33990">
    <property type="entry name" value="PROTEIN YJDN-RELATED"/>
    <property type="match status" value="1"/>
</dbReference>
<name>A0A3S0VKW2_9BACI</name>
<evidence type="ECO:0000259" key="1">
    <source>
        <dbReference type="Pfam" id="PF06983"/>
    </source>
</evidence>
<gene>
    <name evidence="2" type="ORF">ELQ35_14925</name>
</gene>
<dbReference type="PANTHER" id="PTHR33990:SF1">
    <property type="entry name" value="PROTEIN YJDN"/>
    <property type="match status" value="1"/>
</dbReference>
<dbReference type="Gene3D" id="3.10.180.10">
    <property type="entry name" value="2,3-Dihydroxybiphenyl 1,2-Dioxygenase, domain 1"/>
    <property type="match status" value="1"/>
</dbReference>
<accession>A0A3S0VKW2</accession>
<comment type="caution">
    <text evidence="2">The sequence shown here is derived from an EMBL/GenBank/DDBJ whole genome shotgun (WGS) entry which is preliminary data.</text>
</comment>
<dbReference type="AlphaFoldDB" id="A0A3S0VKW2"/>
<dbReference type="Proteomes" id="UP000267430">
    <property type="component" value="Unassembled WGS sequence"/>
</dbReference>
<dbReference type="SUPFAM" id="SSF54593">
    <property type="entry name" value="Glyoxalase/Bleomycin resistance protein/Dihydroxybiphenyl dioxygenase"/>
    <property type="match status" value="1"/>
</dbReference>
<keyword evidence="3" id="KW-1185">Reference proteome</keyword>
<organism evidence="2 3">
    <name type="scientific">Peribacillus cavernae</name>
    <dbReference type="NCBI Taxonomy" id="1674310"/>
    <lineage>
        <taxon>Bacteria</taxon>
        <taxon>Bacillati</taxon>
        <taxon>Bacillota</taxon>
        <taxon>Bacilli</taxon>
        <taxon>Bacillales</taxon>
        <taxon>Bacillaceae</taxon>
        <taxon>Peribacillus</taxon>
    </lineage>
</organism>
<reference evidence="2 3" key="1">
    <citation type="submission" date="2018-12" db="EMBL/GenBank/DDBJ databases">
        <title>Bacillus chawlae sp. nov., Bacillus glennii sp. nov., and Bacillus saganii sp. nov. Isolated from the Vehicle Assembly Building at Kennedy Space Center where the Viking Spacecraft were Assembled.</title>
        <authorList>
            <person name="Seuylemezian A."/>
            <person name="Vaishampayan P."/>
        </authorList>
    </citation>
    <scope>NUCLEOTIDE SEQUENCE [LARGE SCALE GENOMIC DNA]</scope>
    <source>
        <strain evidence="2 3">L5</strain>
    </source>
</reference>
<dbReference type="CDD" id="cd06588">
    <property type="entry name" value="PhnB_like"/>
    <property type="match status" value="1"/>
</dbReference>
<dbReference type="EMBL" id="RYZZ01000020">
    <property type="protein sequence ID" value="RUQ27822.1"/>
    <property type="molecule type" value="Genomic_DNA"/>
</dbReference>
<proteinExistence type="predicted"/>
<evidence type="ECO:0000313" key="2">
    <source>
        <dbReference type="EMBL" id="RUQ27822.1"/>
    </source>
</evidence>
<dbReference type="InterPro" id="IPR028973">
    <property type="entry name" value="PhnB-like"/>
</dbReference>